<accession>A0A6J7H108</accession>
<protein>
    <submittedName>
        <fullName evidence="1">Unannotated protein</fullName>
    </submittedName>
</protein>
<gene>
    <name evidence="1" type="ORF">UFOPK3519_01372</name>
</gene>
<organism evidence="1">
    <name type="scientific">freshwater metagenome</name>
    <dbReference type="NCBI Taxonomy" id="449393"/>
    <lineage>
        <taxon>unclassified sequences</taxon>
        <taxon>metagenomes</taxon>
        <taxon>ecological metagenomes</taxon>
    </lineage>
</organism>
<dbReference type="EMBL" id="CAFBMG010000126">
    <property type="protein sequence ID" value="CAB4910373.1"/>
    <property type="molecule type" value="Genomic_DNA"/>
</dbReference>
<sequence>MGVRWLVGADRGRTDFGQQLLDSLGHWSADIGWRPSAAEPILVFQHGLPRAELLVVDSAGRC</sequence>
<reference evidence="1" key="1">
    <citation type="submission" date="2020-05" db="EMBL/GenBank/DDBJ databases">
        <authorList>
            <person name="Chiriac C."/>
            <person name="Salcher M."/>
            <person name="Ghai R."/>
            <person name="Kavagutti S V."/>
        </authorList>
    </citation>
    <scope>NUCLEOTIDE SEQUENCE</scope>
</reference>
<name>A0A6J7H108_9ZZZZ</name>
<evidence type="ECO:0000313" key="1">
    <source>
        <dbReference type="EMBL" id="CAB4910373.1"/>
    </source>
</evidence>
<dbReference type="AlphaFoldDB" id="A0A6J7H108"/>
<proteinExistence type="predicted"/>